<organism evidence="1 2">
    <name type="scientific">Tepidibacter hydrothermalis</name>
    <dbReference type="NCBI Taxonomy" id="3036126"/>
    <lineage>
        <taxon>Bacteria</taxon>
        <taxon>Bacillati</taxon>
        <taxon>Bacillota</taxon>
        <taxon>Clostridia</taxon>
        <taxon>Peptostreptococcales</taxon>
        <taxon>Peptostreptococcaceae</taxon>
        <taxon>Tepidibacter</taxon>
    </lineage>
</organism>
<accession>A0ABY8EFX5</accession>
<gene>
    <name evidence="1" type="ORF">P4S50_15335</name>
</gene>
<dbReference type="Proteomes" id="UP001222800">
    <property type="component" value="Chromosome"/>
</dbReference>
<evidence type="ECO:0000313" key="2">
    <source>
        <dbReference type="Proteomes" id="UP001222800"/>
    </source>
</evidence>
<name>A0ABY8EFX5_9FIRM</name>
<protein>
    <submittedName>
        <fullName evidence="1">Uncharacterized protein</fullName>
    </submittedName>
</protein>
<proteinExistence type="predicted"/>
<sequence>MVIEKYKRHDWSKLQEEFIEGDYETLKEFAMAKGLNYKSSQFFVSTKGWLKIKEIVRLNPRLIDTYRLCFNRLLEKMPNRFFTSDEDIWINAALTYICDKRIKGCTLKDISKWYGLNYELVKRKSSIQGWEKYRMQEKKYGFGLYEFIQNRSDDNKC</sequence>
<reference evidence="1 2" key="1">
    <citation type="submission" date="2023-03" db="EMBL/GenBank/DDBJ databases">
        <title>Complete genome sequence of Tepidibacter sp. SWIR-1, isolated from a deep-sea hydrothermal vent.</title>
        <authorList>
            <person name="Li X."/>
        </authorList>
    </citation>
    <scope>NUCLEOTIDE SEQUENCE [LARGE SCALE GENOMIC DNA]</scope>
    <source>
        <strain evidence="1 2">SWIR-1</strain>
    </source>
</reference>
<dbReference type="RefSeq" id="WP_277731692.1">
    <property type="nucleotide sequence ID" value="NZ_CP120733.1"/>
</dbReference>
<evidence type="ECO:0000313" key="1">
    <source>
        <dbReference type="EMBL" id="WFD09750.1"/>
    </source>
</evidence>
<dbReference type="EMBL" id="CP120733">
    <property type="protein sequence ID" value="WFD09750.1"/>
    <property type="molecule type" value="Genomic_DNA"/>
</dbReference>
<keyword evidence="2" id="KW-1185">Reference proteome</keyword>